<keyword evidence="4" id="KW-1185">Reference proteome</keyword>
<keyword evidence="1" id="KW-0175">Coiled coil</keyword>
<sequence length="165" mass="18438">MADSGSTVVVCMDESEHALHALKYYASYIHKPNNKVVLLHCGQYVSFNYGSVSLVPGNPSLVEKMINEEENRINTLLKRMEQELKNLEITNGEVVRIHGEAGHEVVEKAKSLNADLIVTGSRGMGTIRRTLLGSVSDYIVHHSHVPVLVCKHPDFHHKQSKEDNK</sequence>
<dbReference type="Pfam" id="PF00582">
    <property type="entry name" value="Usp"/>
    <property type="match status" value="1"/>
</dbReference>
<protein>
    <recommendedName>
        <fullName evidence="2">UspA domain-containing protein</fullName>
    </recommendedName>
</protein>
<dbReference type="InterPro" id="IPR006015">
    <property type="entry name" value="Universal_stress_UspA"/>
</dbReference>
<evidence type="ECO:0000313" key="4">
    <source>
        <dbReference type="Proteomes" id="UP001217089"/>
    </source>
</evidence>
<dbReference type="CDD" id="cd23659">
    <property type="entry name" value="USP_At3g01520-like"/>
    <property type="match status" value="1"/>
</dbReference>
<dbReference type="PANTHER" id="PTHR46989">
    <property type="entry name" value="USP DOMAIN-CONTAINING PROTEIN"/>
    <property type="match status" value="1"/>
</dbReference>
<dbReference type="SUPFAM" id="SSF52402">
    <property type="entry name" value="Adenine nucleotide alpha hydrolases-like"/>
    <property type="match status" value="1"/>
</dbReference>
<comment type="caution">
    <text evidence="3">The sequence shown here is derived from an EMBL/GenBank/DDBJ whole genome shotgun (WGS) entry which is preliminary data.</text>
</comment>
<feature type="coiled-coil region" evidence="1">
    <location>
        <begin position="66"/>
        <end position="97"/>
    </location>
</feature>
<reference evidence="3 4" key="1">
    <citation type="submission" date="2022-12" db="EMBL/GenBank/DDBJ databases">
        <title>Chromosome-level genome of Tegillarca granosa.</title>
        <authorList>
            <person name="Kim J."/>
        </authorList>
    </citation>
    <scope>NUCLEOTIDE SEQUENCE [LARGE SCALE GENOMIC DNA]</scope>
    <source>
        <strain evidence="3">Teg-2019</strain>
        <tissue evidence="3">Adductor muscle</tissue>
    </source>
</reference>
<organism evidence="3 4">
    <name type="scientific">Tegillarca granosa</name>
    <name type="common">Malaysian cockle</name>
    <name type="synonym">Anadara granosa</name>
    <dbReference type="NCBI Taxonomy" id="220873"/>
    <lineage>
        <taxon>Eukaryota</taxon>
        <taxon>Metazoa</taxon>
        <taxon>Spiralia</taxon>
        <taxon>Lophotrochozoa</taxon>
        <taxon>Mollusca</taxon>
        <taxon>Bivalvia</taxon>
        <taxon>Autobranchia</taxon>
        <taxon>Pteriomorphia</taxon>
        <taxon>Arcoida</taxon>
        <taxon>Arcoidea</taxon>
        <taxon>Arcidae</taxon>
        <taxon>Tegillarca</taxon>
    </lineage>
</organism>
<dbReference type="PRINTS" id="PR01438">
    <property type="entry name" value="UNVRSLSTRESS"/>
</dbReference>
<proteinExistence type="predicted"/>
<evidence type="ECO:0000259" key="2">
    <source>
        <dbReference type="Pfam" id="PF00582"/>
    </source>
</evidence>
<evidence type="ECO:0000256" key="1">
    <source>
        <dbReference type="SAM" id="Coils"/>
    </source>
</evidence>
<name>A0ABQ9EGL9_TEGGR</name>
<gene>
    <name evidence="3" type="ORF">KUTeg_018015</name>
</gene>
<feature type="domain" description="UspA" evidence="2">
    <location>
        <begin position="7"/>
        <end position="151"/>
    </location>
</feature>
<dbReference type="InterPro" id="IPR014729">
    <property type="entry name" value="Rossmann-like_a/b/a_fold"/>
</dbReference>
<dbReference type="Gene3D" id="3.40.50.620">
    <property type="entry name" value="HUPs"/>
    <property type="match status" value="1"/>
</dbReference>
<dbReference type="Proteomes" id="UP001217089">
    <property type="component" value="Unassembled WGS sequence"/>
</dbReference>
<dbReference type="EMBL" id="JARBDR010000903">
    <property type="protein sequence ID" value="KAJ8304432.1"/>
    <property type="molecule type" value="Genomic_DNA"/>
</dbReference>
<evidence type="ECO:0000313" key="3">
    <source>
        <dbReference type="EMBL" id="KAJ8304432.1"/>
    </source>
</evidence>
<dbReference type="PANTHER" id="PTHR46989:SF3">
    <property type="entry name" value="USPA DOMAIN-CONTAINING PROTEIN"/>
    <property type="match status" value="1"/>
</dbReference>
<dbReference type="InterPro" id="IPR006016">
    <property type="entry name" value="UspA"/>
</dbReference>
<accession>A0ABQ9EGL9</accession>